<feature type="binding site" evidence="2">
    <location>
        <position position="53"/>
    </location>
    <ligand>
        <name>substrate</name>
    </ligand>
</feature>
<dbReference type="SMART" id="SM00855">
    <property type="entry name" value="PGAM"/>
    <property type="match status" value="1"/>
</dbReference>
<evidence type="ECO:0000313" key="3">
    <source>
        <dbReference type="EMBL" id="AIF83062.1"/>
    </source>
</evidence>
<dbReference type="Gene3D" id="3.40.50.1240">
    <property type="entry name" value="Phosphoglycerate mutase-like"/>
    <property type="match status" value="1"/>
</dbReference>
<dbReference type="SUPFAM" id="SSF53254">
    <property type="entry name" value="Phosphoglycerate mutase-like"/>
    <property type="match status" value="1"/>
</dbReference>
<evidence type="ECO:0000313" key="4">
    <source>
        <dbReference type="Proteomes" id="UP000028194"/>
    </source>
</evidence>
<gene>
    <name evidence="3" type="ORF">NTE_00987</name>
</gene>
<feature type="active site" description="Tele-phosphohistidine intermediate" evidence="1">
    <location>
        <position position="3"/>
    </location>
</feature>
<dbReference type="Pfam" id="PF00300">
    <property type="entry name" value="His_Phos_1"/>
    <property type="match status" value="1"/>
</dbReference>
<dbReference type="HOGENOM" id="CLU_033323_9_3_2"/>
<dbReference type="AlphaFoldDB" id="A0A075MQA2"/>
<dbReference type="STRING" id="1459636.NTE_00987"/>
<dbReference type="PANTHER" id="PTHR48100">
    <property type="entry name" value="BROAD-SPECIFICITY PHOSPHATASE YOR283W-RELATED"/>
    <property type="match status" value="1"/>
</dbReference>
<proteinExistence type="predicted"/>
<keyword evidence="4" id="KW-1185">Reference proteome</keyword>
<evidence type="ECO:0000256" key="2">
    <source>
        <dbReference type="PIRSR" id="PIRSR613078-2"/>
    </source>
</evidence>
<organism evidence="3 4">
    <name type="scientific">Candidatus Nitrososphaera evergladensis SR1</name>
    <dbReference type="NCBI Taxonomy" id="1459636"/>
    <lineage>
        <taxon>Archaea</taxon>
        <taxon>Nitrososphaerota</taxon>
        <taxon>Nitrososphaeria</taxon>
        <taxon>Nitrososphaerales</taxon>
        <taxon>Nitrososphaeraceae</taxon>
        <taxon>Nitrososphaera</taxon>
    </lineage>
</organism>
<accession>A0A075MQA2</accession>
<dbReference type="PANTHER" id="PTHR48100:SF1">
    <property type="entry name" value="HISTIDINE PHOSPHATASE FAMILY PROTEIN-RELATED"/>
    <property type="match status" value="1"/>
</dbReference>
<feature type="binding site" evidence="2">
    <location>
        <begin position="2"/>
        <end position="9"/>
    </location>
    <ligand>
        <name>substrate</name>
    </ligand>
</feature>
<evidence type="ECO:0000256" key="1">
    <source>
        <dbReference type="PIRSR" id="PIRSR613078-1"/>
    </source>
</evidence>
<dbReference type="GO" id="GO:0016791">
    <property type="term" value="F:phosphatase activity"/>
    <property type="evidence" value="ECO:0007669"/>
    <property type="project" value="TreeGrafter"/>
</dbReference>
<dbReference type="CDD" id="cd07067">
    <property type="entry name" value="HP_PGM_like"/>
    <property type="match status" value="1"/>
</dbReference>
<dbReference type="InterPro" id="IPR013078">
    <property type="entry name" value="His_Pase_superF_clade-1"/>
</dbReference>
<dbReference type="Proteomes" id="UP000028194">
    <property type="component" value="Chromosome"/>
</dbReference>
<sequence length="201" mass="22988">MRHGQADNNVNRILVGRHIESHLTEQGRKQVEYAAKDLKNVQIDRVVVSPVIRAVETAEIICKEVGTGYEIDERLYEIELGKLVGMNFDEVVSKYGNLFLKFYDEHDPALESFGVEPFTSVKKRVKSLLEEAAEKHVDRNILCVTHLDPIKAAISTILELNPEALYRWHIRNASMTILRQDDGLYSLSGVNVMSMHRYVHE</sequence>
<dbReference type="GO" id="GO:0005737">
    <property type="term" value="C:cytoplasm"/>
    <property type="evidence" value="ECO:0007669"/>
    <property type="project" value="TreeGrafter"/>
</dbReference>
<dbReference type="EMBL" id="CP007174">
    <property type="protein sequence ID" value="AIF83062.1"/>
    <property type="molecule type" value="Genomic_DNA"/>
</dbReference>
<name>A0A075MQA2_9ARCH</name>
<dbReference type="InterPro" id="IPR029033">
    <property type="entry name" value="His_PPase_superfam"/>
</dbReference>
<dbReference type="eggNOG" id="arCOG01991">
    <property type="taxonomic scope" value="Archaea"/>
</dbReference>
<feature type="active site" description="Proton donor/acceptor" evidence="1">
    <location>
        <position position="77"/>
    </location>
</feature>
<reference evidence="3 4" key="1">
    <citation type="journal article" date="2014" name="PLoS ONE">
        <title>Genome Sequence of Candidatus Nitrososphaera evergladensis from Group I.1b Enriched from Everglades Soil Reveals Novel Genomic Features of the Ammonia-Oxidizing Archaea.</title>
        <authorList>
            <person name="Zhalnina K.V."/>
            <person name="Dias R."/>
            <person name="Leonard M.T."/>
            <person name="Dorr de Quadros P."/>
            <person name="Camargo F.A."/>
            <person name="Drew J.C."/>
            <person name="Farmerie W.G."/>
            <person name="Daroub S.H."/>
            <person name="Triplett E.W."/>
        </authorList>
    </citation>
    <scope>NUCLEOTIDE SEQUENCE [LARGE SCALE GENOMIC DNA]</scope>
    <source>
        <strain evidence="3 4">SR1</strain>
    </source>
</reference>
<dbReference type="InterPro" id="IPR050275">
    <property type="entry name" value="PGM_Phosphatase"/>
</dbReference>
<protein>
    <submittedName>
        <fullName evidence="3">Fructose-2,6-bisphosphatase</fullName>
    </submittedName>
</protein>
<dbReference type="KEGG" id="nev:NTE_00987"/>